<evidence type="ECO:0000256" key="8">
    <source>
        <dbReference type="ARBA" id="ARBA00022691"/>
    </source>
</evidence>
<evidence type="ECO:0000256" key="9">
    <source>
        <dbReference type="ARBA" id="ARBA00023251"/>
    </source>
</evidence>
<dbReference type="EMBL" id="VIGC01000002">
    <property type="protein sequence ID" value="TQE97671.1"/>
    <property type="molecule type" value="Genomic_DNA"/>
</dbReference>
<dbReference type="GO" id="GO:0008649">
    <property type="term" value="F:rRNA methyltransferase activity"/>
    <property type="evidence" value="ECO:0007669"/>
    <property type="project" value="InterPro"/>
</dbReference>
<evidence type="ECO:0000256" key="10">
    <source>
        <dbReference type="ARBA" id="ARBA00033062"/>
    </source>
</evidence>
<dbReference type="Gene3D" id="1.10.8.10">
    <property type="entry name" value="DNA helicase RuvA subunit, C-terminal domain"/>
    <property type="match status" value="1"/>
</dbReference>
<dbReference type="RefSeq" id="WP_141608398.1">
    <property type="nucleotide sequence ID" value="NZ_VIGC02000002.1"/>
</dbReference>
<reference evidence="12 13" key="1">
    <citation type="submission" date="2019-06" db="EMBL/GenBank/DDBJ databases">
        <title>Genome sequence of Litorilinea aerophila BAA-2444.</title>
        <authorList>
            <person name="Maclea K.S."/>
            <person name="Maurais E.G."/>
            <person name="Iannazzi L.C."/>
        </authorList>
    </citation>
    <scope>NUCLEOTIDE SEQUENCE [LARGE SCALE GENOMIC DNA]</scope>
    <source>
        <strain evidence="12 13">ATCC BAA-2444</strain>
    </source>
</reference>
<accession>A0A540VLN9</accession>
<dbReference type="InParanoid" id="A0A540VLN9"/>
<organism evidence="12 13">
    <name type="scientific">Litorilinea aerophila</name>
    <dbReference type="NCBI Taxonomy" id="1204385"/>
    <lineage>
        <taxon>Bacteria</taxon>
        <taxon>Bacillati</taxon>
        <taxon>Chloroflexota</taxon>
        <taxon>Caldilineae</taxon>
        <taxon>Caldilineales</taxon>
        <taxon>Caldilineaceae</taxon>
        <taxon>Litorilinea</taxon>
    </lineage>
</organism>
<dbReference type="AlphaFoldDB" id="A0A540VLN9"/>
<gene>
    <name evidence="12" type="ORF">FKZ61_02020</name>
</gene>
<dbReference type="OrthoDB" id="3352509at2"/>
<keyword evidence="13" id="KW-1185">Reference proteome</keyword>
<evidence type="ECO:0000313" key="12">
    <source>
        <dbReference type="EMBL" id="TQE97671.1"/>
    </source>
</evidence>
<proteinExistence type="inferred from homology"/>
<feature type="binding site" evidence="11">
    <location>
        <position position="191"/>
    </location>
    <ligand>
        <name>S-adenosyl-L-methionine</name>
        <dbReference type="ChEBI" id="CHEBI:59789"/>
    </ligand>
</feature>
<evidence type="ECO:0000256" key="5">
    <source>
        <dbReference type="ARBA" id="ARBA00022552"/>
    </source>
</evidence>
<evidence type="ECO:0000256" key="11">
    <source>
        <dbReference type="PIRSR" id="PIRSR015852-1"/>
    </source>
</evidence>
<keyword evidence="6 12" id="KW-0489">Methyltransferase</keyword>
<comment type="catalytic activity">
    <reaction evidence="1">
        <text>guanosine(1405) in 16S rRNA + S-adenosyl-L-methionine = N(7)-methylguanosine(1405) in 16S rRNA + S-adenosyl-L-homocysteine</text>
        <dbReference type="Rhea" id="RHEA:42772"/>
        <dbReference type="Rhea" id="RHEA-COMP:10225"/>
        <dbReference type="Rhea" id="RHEA-COMP:10226"/>
        <dbReference type="ChEBI" id="CHEBI:57856"/>
        <dbReference type="ChEBI" id="CHEBI:59789"/>
        <dbReference type="ChEBI" id="CHEBI:74269"/>
        <dbReference type="ChEBI" id="CHEBI:74480"/>
        <dbReference type="EC" id="2.1.1.179"/>
    </reaction>
</comment>
<dbReference type="GO" id="GO:0046677">
    <property type="term" value="P:response to antibiotic"/>
    <property type="evidence" value="ECO:0007669"/>
    <property type="project" value="UniProtKB-KW"/>
</dbReference>
<dbReference type="EC" id="2.1.1.179" evidence="3"/>
<evidence type="ECO:0000256" key="7">
    <source>
        <dbReference type="ARBA" id="ARBA00022679"/>
    </source>
</evidence>
<feature type="binding site" evidence="11">
    <location>
        <position position="126"/>
    </location>
    <ligand>
        <name>S-adenosyl-L-methionine</name>
        <dbReference type="ChEBI" id="CHEBI:59789"/>
    </ligand>
</feature>
<evidence type="ECO:0000256" key="6">
    <source>
        <dbReference type="ARBA" id="ARBA00022603"/>
    </source>
</evidence>
<dbReference type="Proteomes" id="UP000317371">
    <property type="component" value="Unassembled WGS sequence"/>
</dbReference>
<dbReference type="InterPro" id="IPR010769">
    <property type="entry name" value="rRNA_MeTrfase_GmN_bac"/>
</dbReference>
<dbReference type="PIRSF" id="PIRSF015852">
    <property type="entry name" value="RRNA_mtase_Grm"/>
    <property type="match status" value="1"/>
</dbReference>
<feature type="binding site" evidence="11">
    <location>
        <begin position="95"/>
        <end position="101"/>
    </location>
    <ligand>
        <name>S-adenosyl-L-methionine</name>
        <dbReference type="ChEBI" id="CHEBI:59789"/>
    </ligand>
</feature>
<evidence type="ECO:0000256" key="4">
    <source>
        <dbReference type="ARBA" id="ARBA00015154"/>
    </source>
</evidence>
<feature type="binding site" evidence="11">
    <location>
        <position position="149"/>
    </location>
    <ligand>
        <name>S-adenosyl-L-methionine</name>
        <dbReference type="ChEBI" id="CHEBI:59789"/>
    </ligand>
</feature>
<keyword evidence="9" id="KW-0046">Antibiotic resistance</keyword>
<keyword evidence="5" id="KW-0698">rRNA processing</keyword>
<evidence type="ECO:0000256" key="3">
    <source>
        <dbReference type="ARBA" id="ARBA00012300"/>
    </source>
</evidence>
<keyword evidence="7 12" id="KW-0808">Transferase</keyword>
<comment type="similarity">
    <text evidence="2">Belongs to the methyltransferase superfamily. Aminoglycoside resistance family.</text>
</comment>
<dbReference type="Pfam" id="PF07091">
    <property type="entry name" value="FmrO"/>
    <property type="match status" value="1"/>
</dbReference>
<evidence type="ECO:0000313" key="13">
    <source>
        <dbReference type="Proteomes" id="UP000317371"/>
    </source>
</evidence>
<dbReference type="Gene3D" id="3.40.50.150">
    <property type="entry name" value="Vaccinia Virus protein VP39"/>
    <property type="match status" value="1"/>
</dbReference>
<dbReference type="InterPro" id="IPR029063">
    <property type="entry name" value="SAM-dependent_MTases_sf"/>
</dbReference>
<name>A0A540VLN9_9CHLR</name>
<comment type="caution">
    <text evidence="12">The sequence shown here is derived from an EMBL/GenBank/DDBJ whole genome shotgun (WGS) entry which is preliminary data.</text>
</comment>
<evidence type="ECO:0000256" key="1">
    <source>
        <dbReference type="ARBA" id="ARBA00001643"/>
    </source>
</evidence>
<protein>
    <recommendedName>
        <fullName evidence="4">16S rRNA (guanine(1405)-N(7))-methyltransferase</fullName>
        <ecNumber evidence="3">2.1.1.179</ecNumber>
    </recommendedName>
    <alternativeName>
        <fullName evidence="10">16S rRNA m7G1405 methyltransferase</fullName>
    </alternativeName>
</protein>
<evidence type="ECO:0000256" key="2">
    <source>
        <dbReference type="ARBA" id="ARBA00005487"/>
    </source>
</evidence>
<sequence>MNPNPELLARLVEQVLASKKYATIQPELIRTIGAQELAKRRSLKEAVKATRNKLHQTVGAYREGQAPSYDAWLAQLHQCPPAERSQLCRRLLTHHASTRERLPILDEFYGRLFAGLPPIRTLLDLACGLNPLTAPWMGLPPGTRYLAWDVDYAQMAFLQQALALLGVAGDVAIHNLLAPLPPHQADVALLLKTLPCLEQVDKTIGLRLLDGIHAPVIFVSFPAQSIGGRAKGMAANYTAHFLELVASRPWAVTRFDFATEVVFRVVK</sequence>
<dbReference type="SUPFAM" id="SSF53335">
    <property type="entry name" value="S-adenosyl-L-methionine-dependent methyltransferases"/>
    <property type="match status" value="1"/>
</dbReference>
<keyword evidence="8 11" id="KW-0949">S-adenosyl-L-methionine</keyword>
<dbReference type="InterPro" id="IPR025981">
    <property type="entry name" value="rRNA_MeTrfase"/>
</dbReference>